<feature type="compositionally biased region" description="Low complexity" evidence="1">
    <location>
        <begin position="1"/>
        <end position="12"/>
    </location>
</feature>
<protein>
    <submittedName>
        <fullName evidence="2">Uncharacterized protein</fullName>
    </submittedName>
</protein>
<dbReference type="Proteomes" id="UP001454036">
    <property type="component" value="Unassembled WGS sequence"/>
</dbReference>
<accession>A0AAV3RGF7</accession>
<evidence type="ECO:0000256" key="1">
    <source>
        <dbReference type="SAM" id="MobiDB-lite"/>
    </source>
</evidence>
<feature type="region of interest" description="Disordered" evidence="1">
    <location>
        <begin position="57"/>
        <end position="104"/>
    </location>
</feature>
<comment type="caution">
    <text evidence="2">The sequence shown here is derived from an EMBL/GenBank/DDBJ whole genome shotgun (WGS) entry which is preliminary data.</text>
</comment>
<feature type="compositionally biased region" description="Gly residues" evidence="1">
    <location>
        <begin position="83"/>
        <end position="104"/>
    </location>
</feature>
<gene>
    <name evidence="2" type="ORF">LIER_41901</name>
</gene>
<sequence length="104" mass="10943">MPSFIPPLSFSPSSPPPPPSSTAFTTTTLSNLHFPTLPPLSYHLYILPLFPTTSTHSLTPPTLQHQIATHPAPSPQIEEGGEGDGGQWWKGSSGVGVGGWETVG</sequence>
<proteinExistence type="predicted"/>
<dbReference type="EMBL" id="BAABME010027290">
    <property type="protein sequence ID" value="GAA0175345.1"/>
    <property type="molecule type" value="Genomic_DNA"/>
</dbReference>
<reference evidence="2 3" key="1">
    <citation type="submission" date="2024-01" db="EMBL/GenBank/DDBJ databases">
        <title>The complete chloroplast genome sequence of Lithospermum erythrorhizon: insights into the phylogenetic relationship among Boraginaceae species and the maternal lineages of purple gromwells.</title>
        <authorList>
            <person name="Okada T."/>
            <person name="Watanabe K."/>
        </authorList>
    </citation>
    <scope>NUCLEOTIDE SEQUENCE [LARGE SCALE GENOMIC DNA]</scope>
</reference>
<evidence type="ECO:0000313" key="2">
    <source>
        <dbReference type="EMBL" id="GAA0175345.1"/>
    </source>
</evidence>
<organism evidence="2 3">
    <name type="scientific">Lithospermum erythrorhizon</name>
    <name type="common">Purple gromwell</name>
    <name type="synonym">Lithospermum officinale var. erythrorhizon</name>
    <dbReference type="NCBI Taxonomy" id="34254"/>
    <lineage>
        <taxon>Eukaryota</taxon>
        <taxon>Viridiplantae</taxon>
        <taxon>Streptophyta</taxon>
        <taxon>Embryophyta</taxon>
        <taxon>Tracheophyta</taxon>
        <taxon>Spermatophyta</taxon>
        <taxon>Magnoliopsida</taxon>
        <taxon>eudicotyledons</taxon>
        <taxon>Gunneridae</taxon>
        <taxon>Pentapetalae</taxon>
        <taxon>asterids</taxon>
        <taxon>lamiids</taxon>
        <taxon>Boraginales</taxon>
        <taxon>Boraginaceae</taxon>
        <taxon>Boraginoideae</taxon>
        <taxon>Lithospermeae</taxon>
        <taxon>Lithospermum</taxon>
    </lineage>
</organism>
<keyword evidence="3" id="KW-1185">Reference proteome</keyword>
<feature type="region of interest" description="Disordered" evidence="1">
    <location>
        <begin position="1"/>
        <end position="24"/>
    </location>
</feature>
<evidence type="ECO:0000313" key="3">
    <source>
        <dbReference type="Proteomes" id="UP001454036"/>
    </source>
</evidence>
<dbReference type="AlphaFoldDB" id="A0AAV3RGF7"/>
<name>A0AAV3RGF7_LITER</name>